<dbReference type="EMBL" id="CAMXCT010003307">
    <property type="protein sequence ID" value="CAI4003630.1"/>
    <property type="molecule type" value="Genomic_DNA"/>
</dbReference>
<reference evidence="2" key="1">
    <citation type="submission" date="2022-10" db="EMBL/GenBank/DDBJ databases">
        <authorList>
            <person name="Chen Y."/>
            <person name="Dougan E. K."/>
            <person name="Chan C."/>
            <person name="Rhodes N."/>
            <person name="Thang M."/>
        </authorList>
    </citation>
    <scope>NUCLEOTIDE SEQUENCE</scope>
</reference>
<dbReference type="Proteomes" id="UP001152797">
    <property type="component" value="Unassembled WGS sequence"/>
</dbReference>
<evidence type="ECO:0008006" key="5">
    <source>
        <dbReference type="Google" id="ProtNLM"/>
    </source>
</evidence>
<dbReference type="AlphaFoldDB" id="A0A9P1D622"/>
<proteinExistence type="predicted"/>
<feature type="region of interest" description="Disordered" evidence="1">
    <location>
        <begin position="100"/>
        <end position="119"/>
    </location>
</feature>
<evidence type="ECO:0000313" key="4">
    <source>
        <dbReference type="Proteomes" id="UP001152797"/>
    </source>
</evidence>
<reference evidence="3 4" key="2">
    <citation type="submission" date="2024-05" db="EMBL/GenBank/DDBJ databases">
        <authorList>
            <person name="Chen Y."/>
            <person name="Shah S."/>
            <person name="Dougan E. K."/>
            <person name="Thang M."/>
            <person name="Chan C."/>
        </authorList>
    </citation>
    <scope>NUCLEOTIDE SEQUENCE [LARGE SCALE GENOMIC DNA]</scope>
</reference>
<gene>
    <name evidence="2" type="ORF">C1SCF055_LOCUS29483</name>
</gene>
<evidence type="ECO:0000313" key="3">
    <source>
        <dbReference type="EMBL" id="CAL4790942.1"/>
    </source>
</evidence>
<comment type="caution">
    <text evidence="2">The sequence shown here is derived from an EMBL/GenBank/DDBJ whole genome shotgun (WGS) entry which is preliminary data.</text>
</comment>
<organism evidence="2">
    <name type="scientific">Cladocopium goreaui</name>
    <dbReference type="NCBI Taxonomy" id="2562237"/>
    <lineage>
        <taxon>Eukaryota</taxon>
        <taxon>Sar</taxon>
        <taxon>Alveolata</taxon>
        <taxon>Dinophyceae</taxon>
        <taxon>Suessiales</taxon>
        <taxon>Symbiodiniaceae</taxon>
        <taxon>Cladocopium</taxon>
    </lineage>
</organism>
<protein>
    <recommendedName>
        <fullName evidence="5">C3H1-type domain-containing protein</fullName>
    </recommendedName>
</protein>
<evidence type="ECO:0000313" key="2">
    <source>
        <dbReference type="EMBL" id="CAI4003630.1"/>
    </source>
</evidence>
<dbReference type="EMBL" id="CAMXCT020003307">
    <property type="protein sequence ID" value="CAL1157005.1"/>
    <property type="molecule type" value="Genomic_DNA"/>
</dbReference>
<dbReference type="EMBL" id="CAMXCT030003307">
    <property type="protein sequence ID" value="CAL4790942.1"/>
    <property type="molecule type" value="Genomic_DNA"/>
</dbReference>
<name>A0A9P1D622_9DINO</name>
<accession>A0A9P1D622</accession>
<feature type="compositionally biased region" description="Pro residues" evidence="1">
    <location>
        <begin position="105"/>
        <end position="118"/>
    </location>
</feature>
<sequence length="319" mass="33699">MASFPFDSGGSHVFGDVFAERQAPIGPSDNNSALLDRREWPSLEISLPELESDFPAYPPEAVEVRNTFIHVASPTAEDADRPVLSCPASKIGWIEDLLEDQKNRPPTPPAPPTHPPPVLKQKEEFPRLVIRLENALEAQTAAAQADAGLQVPQVPLSMGRSQGTGRALGVIGDQRGRGQSTYMLPTAYSSTDAPRSTWCPFEANSTTGGDMNPAGRSQMGAIGPVASAQAPPAGPPPARPLSAGQATSSLGPHAPKPHGTKELPSVGSAGHAFGTCRPCAFFYAKGCLNGTTCSFCHLCDRGEKKRRQKQKKASFKGGA</sequence>
<evidence type="ECO:0000256" key="1">
    <source>
        <dbReference type="SAM" id="MobiDB-lite"/>
    </source>
</evidence>
<dbReference type="OrthoDB" id="428404at2759"/>
<keyword evidence="4" id="KW-1185">Reference proteome</keyword>
<feature type="region of interest" description="Disordered" evidence="1">
    <location>
        <begin position="187"/>
        <end position="263"/>
    </location>
</feature>